<name>A0ABW0ZPY0_9ACTN</name>
<proteinExistence type="predicted"/>
<protein>
    <recommendedName>
        <fullName evidence="4">Butirosin biosynthesis protein H N-terminal domain-containing protein</fullName>
    </recommendedName>
</protein>
<evidence type="ECO:0000313" key="2">
    <source>
        <dbReference type="EMBL" id="MFC5744463.1"/>
    </source>
</evidence>
<reference evidence="3" key="1">
    <citation type="journal article" date="2019" name="Int. J. Syst. Evol. Microbiol.">
        <title>The Global Catalogue of Microorganisms (GCM) 10K type strain sequencing project: providing services to taxonomists for standard genome sequencing and annotation.</title>
        <authorList>
            <consortium name="The Broad Institute Genomics Platform"/>
            <consortium name="The Broad Institute Genome Sequencing Center for Infectious Disease"/>
            <person name="Wu L."/>
            <person name="Ma J."/>
        </authorList>
    </citation>
    <scope>NUCLEOTIDE SEQUENCE [LARGE SCALE GENOMIC DNA]</scope>
    <source>
        <strain evidence="3">KCTC 42087</strain>
    </source>
</reference>
<sequence length="360" mass="38802">MDRLTLTGPVRGDLLSCYGTATAGLLRSVGVPEELAMGTQLFLGVRRAGSLVEFLHHHTPLVGDGVLYRIDLRRRGATEPRAAGEAMARHAEARGVAVVTGCSAHLDWIGAGGSDTAPHWFLVRPSDGSSDGPSGTFQVDDPFTWTDGAGRHHPGFAGPFPSTGIGSLAWSPPPLGPQQTSRERWALGDRRDRPSWSDGRPWQWLEVAGAEVADAGAAEFGRLMCHRTVQGRITDPEVAAHGWATGPDAFTVLAEWLESGLSESATYAHKNDFWVAARNRKMVAASLQSPRCAKVSAGLEQVGAWTESILVPAWTALVRTLHYNALSIARGRRPRPGVLADLRTIAELESRFRERLADAL</sequence>
<dbReference type="Proteomes" id="UP001596074">
    <property type="component" value="Unassembled WGS sequence"/>
</dbReference>
<organism evidence="2 3">
    <name type="scientific">Actinomadura rugatobispora</name>
    <dbReference type="NCBI Taxonomy" id="1994"/>
    <lineage>
        <taxon>Bacteria</taxon>
        <taxon>Bacillati</taxon>
        <taxon>Actinomycetota</taxon>
        <taxon>Actinomycetes</taxon>
        <taxon>Streptosporangiales</taxon>
        <taxon>Thermomonosporaceae</taxon>
        <taxon>Actinomadura</taxon>
    </lineage>
</organism>
<evidence type="ECO:0008006" key="4">
    <source>
        <dbReference type="Google" id="ProtNLM"/>
    </source>
</evidence>
<dbReference type="EMBL" id="JBHSON010000003">
    <property type="protein sequence ID" value="MFC5744463.1"/>
    <property type="molecule type" value="Genomic_DNA"/>
</dbReference>
<evidence type="ECO:0000256" key="1">
    <source>
        <dbReference type="SAM" id="MobiDB-lite"/>
    </source>
</evidence>
<keyword evidence="3" id="KW-1185">Reference proteome</keyword>
<accession>A0ABW0ZPY0</accession>
<evidence type="ECO:0000313" key="3">
    <source>
        <dbReference type="Proteomes" id="UP001596074"/>
    </source>
</evidence>
<dbReference type="RefSeq" id="WP_378279654.1">
    <property type="nucleotide sequence ID" value="NZ_JBHSON010000003.1"/>
</dbReference>
<comment type="caution">
    <text evidence="2">The sequence shown here is derived from an EMBL/GenBank/DDBJ whole genome shotgun (WGS) entry which is preliminary data.</text>
</comment>
<feature type="compositionally biased region" description="Low complexity" evidence="1">
    <location>
        <begin position="126"/>
        <end position="135"/>
    </location>
</feature>
<gene>
    <name evidence="2" type="ORF">ACFPZN_02415</name>
</gene>
<feature type="compositionally biased region" description="Basic and acidic residues" evidence="1">
    <location>
        <begin position="181"/>
        <end position="195"/>
    </location>
</feature>
<feature type="region of interest" description="Disordered" evidence="1">
    <location>
        <begin position="126"/>
        <end position="200"/>
    </location>
</feature>